<name>A0AA37GVY8_9PEZI</name>
<dbReference type="GO" id="GO:0008270">
    <property type="term" value="F:zinc ion binding"/>
    <property type="evidence" value="ECO:0007669"/>
    <property type="project" value="InterPro"/>
</dbReference>
<organism evidence="2 3">
    <name type="scientific">Colletotrichum liriopes</name>
    <dbReference type="NCBI Taxonomy" id="708192"/>
    <lineage>
        <taxon>Eukaryota</taxon>
        <taxon>Fungi</taxon>
        <taxon>Dikarya</taxon>
        <taxon>Ascomycota</taxon>
        <taxon>Pezizomycotina</taxon>
        <taxon>Sordariomycetes</taxon>
        <taxon>Hypocreomycetidae</taxon>
        <taxon>Glomerellales</taxon>
        <taxon>Glomerellaceae</taxon>
        <taxon>Colletotrichum</taxon>
        <taxon>Colletotrichum spaethianum species complex</taxon>
    </lineage>
</organism>
<reference evidence="2 3" key="1">
    <citation type="submission" date="2021-07" db="EMBL/GenBank/DDBJ databases">
        <title>Genome data of Colletotrichum spaethianum.</title>
        <authorList>
            <person name="Utami Y.D."/>
            <person name="Hiruma K."/>
        </authorList>
    </citation>
    <scope>NUCLEOTIDE SEQUENCE [LARGE SCALE GENOMIC DNA]</scope>
    <source>
        <strain evidence="2 3">MAFF 242679</strain>
    </source>
</reference>
<evidence type="ECO:0000313" key="2">
    <source>
        <dbReference type="EMBL" id="GJC88323.1"/>
    </source>
</evidence>
<dbReference type="SUPFAM" id="SSF57756">
    <property type="entry name" value="Retrovirus zinc finger-like domains"/>
    <property type="match status" value="1"/>
</dbReference>
<dbReference type="AlphaFoldDB" id="A0AA37GVY8"/>
<evidence type="ECO:0000256" key="1">
    <source>
        <dbReference type="SAM" id="MobiDB-lite"/>
    </source>
</evidence>
<feature type="region of interest" description="Disordered" evidence="1">
    <location>
        <begin position="503"/>
        <end position="522"/>
    </location>
</feature>
<dbReference type="EMBL" id="BPPX01000032">
    <property type="protein sequence ID" value="GJC88323.1"/>
    <property type="molecule type" value="Genomic_DNA"/>
</dbReference>
<protein>
    <recommendedName>
        <fullName evidence="4">CCHC-type domain-containing protein</fullName>
    </recommendedName>
</protein>
<dbReference type="InterPro" id="IPR036875">
    <property type="entry name" value="Znf_CCHC_sf"/>
</dbReference>
<sequence>MAEGCDLPAPAQGDVYTHDGELKITNAAANIFVVYDRQPQGAACSPSSLSIEFVLGNVYLIDSAYFSPSMWGSSRRFGNLIKGLGLDFEGCRRGNTYVKTVYDDVVCVVGNQRGTACSIGTVAGNLITVLDLSQVFGHPKPHNVAVSYIHGLTLRESHLAYGGGLQRAYSTWASMVFPAASRISPLEPFESNGIEKRRVPSGTEKPTVWGEHVELEQQNPVHHTDQLRNSITNREKAWQKALDAKRQAASAIQETNMRKLGLLSLERGFGSASHPKHLQSFVGPAPTCGNCLRVGHQVRDCIGPVDSHGFIAACPLCNKKDHLYEQCGSRLRLKRSERKAMDFEYLVIWRQNKAPLRSYICWIMAWVKYECPRMTLPHTKAFALKLSNIETAITPYPDWRTYRYPTSEAEFKSENHTLSRDPNTVYEGGRRCNLAPGYQSVSPSLGHGSFRTKMEQLGIKLYPKTRATVWKASKRKQKKSQSNMDVSRFATGANCTILQRPLPAAPPVHNIASVKVEQEDED</sequence>
<dbReference type="GO" id="GO:0003676">
    <property type="term" value="F:nucleic acid binding"/>
    <property type="evidence" value="ECO:0007669"/>
    <property type="project" value="InterPro"/>
</dbReference>
<keyword evidence="3" id="KW-1185">Reference proteome</keyword>
<dbReference type="Proteomes" id="UP001055172">
    <property type="component" value="Unassembled WGS sequence"/>
</dbReference>
<evidence type="ECO:0008006" key="4">
    <source>
        <dbReference type="Google" id="ProtNLM"/>
    </source>
</evidence>
<gene>
    <name evidence="2" type="ORF">ColLi_11161</name>
</gene>
<comment type="caution">
    <text evidence="2">The sequence shown here is derived from an EMBL/GenBank/DDBJ whole genome shotgun (WGS) entry which is preliminary data.</text>
</comment>
<evidence type="ECO:0000313" key="3">
    <source>
        <dbReference type="Proteomes" id="UP001055172"/>
    </source>
</evidence>
<accession>A0AA37GVY8</accession>
<proteinExistence type="predicted"/>